<keyword evidence="2" id="KW-1185">Reference proteome</keyword>
<evidence type="ECO:0000313" key="2">
    <source>
        <dbReference type="Proteomes" id="UP000515733"/>
    </source>
</evidence>
<sequence length="538" mass="60123">MKVQRHDPLDFLAVTDHAEFMGVLNQLDDPNSYLSLSEFGRLYREQIAVVTDRRDQGEAAMRSLKKSPVLQTPYTKDVMRSEWGRQIAMANANYRPGKFTTFIGYEWTSHPQDRYNLHRNVIFRGDTAPMPFSATDSLRPEDLWSYLEANRAQGIEALAIPHNGNASEGNMWAWTDSDGRQISADYARRRAANEPLNEIAQGKGQSETMPAMSPADEFANFEVMDRLVPRLDLKGSPPGSYVRDALGRGLLIQRRTGVNPYKFGAVGGTDFHNGLTTSAENALILAFGFDPDVNPPSRKEAQFLLQEPAAMNPPPLILGSGGLTGVWAERNDRPSIYAAMRRRETFSTSGTRIKVRLFGGWDYPNGLMQRDNWVRNAYARGVPMGSDLPARAKNTAAPRLLIWAAKDPNGANLDRVQIVKVWLDGDQQRERVFDVALSNGRRVNPTTGKAPPVGNTVDLNTATYRNDIGAVQLATEWTDPTFDAAQPAVFYVRVIEIPTPRWSTILAARYQLPLPKSSPATLQERAWSSPIWYMPEKL</sequence>
<accession>A0A6S6YQ38</accession>
<reference evidence="1 2" key="1">
    <citation type="submission" date="2020-03" db="EMBL/GenBank/DDBJ databases">
        <authorList>
            <consortium name="Genoscope - CEA"/>
            <person name="William W."/>
        </authorList>
    </citation>
    <scope>NUCLEOTIDE SEQUENCE [LARGE SCALE GENOMIC DNA]</scope>
    <source>
        <strain evidence="2">DSM 16959</strain>
    </source>
</reference>
<dbReference type="AlphaFoldDB" id="A0A6S6YQ38"/>
<name>A0A6S6YQ38_9PROT</name>
<evidence type="ECO:0008006" key="3">
    <source>
        <dbReference type="Google" id="ProtNLM"/>
    </source>
</evidence>
<dbReference type="EMBL" id="LR778301">
    <property type="protein sequence ID" value="CAB1369882.1"/>
    <property type="molecule type" value="Genomic_DNA"/>
</dbReference>
<dbReference type="InterPro" id="IPR022028">
    <property type="entry name" value="DUF3604"/>
</dbReference>
<organism evidence="1 2">
    <name type="scientific">Denitratisoma oestradiolicum</name>
    <dbReference type="NCBI Taxonomy" id="311182"/>
    <lineage>
        <taxon>Bacteria</taxon>
        <taxon>Pseudomonadati</taxon>
        <taxon>Pseudomonadota</taxon>
        <taxon>Betaproteobacteria</taxon>
        <taxon>Nitrosomonadales</taxon>
        <taxon>Sterolibacteriaceae</taxon>
        <taxon>Denitratisoma</taxon>
    </lineage>
</organism>
<dbReference type="Gene3D" id="3.20.20.140">
    <property type="entry name" value="Metal-dependent hydrolases"/>
    <property type="match status" value="1"/>
</dbReference>
<dbReference type="KEGG" id="doe:DENOEST_2717"/>
<proteinExistence type="predicted"/>
<gene>
    <name evidence="1" type="ORF">DENOEST_2717</name>
</gene>
<dbReference type="OrthoDB" id="543560at2"/>
<dbReference type="Proteomes" id="UP000515733">
    <property type="component" value="Chromosome"/>
</dbReference>
<dbReference type="Pfam" id="PF12228">
    <property type="entry name" value="DUF3604"/>
    <property type="match status" value="1"/>
</dbReference>
<dbReference type="RefSeq" id="WP_145772271.1">
    <property type="nucleotide sequence ID" value="NZ_LR778301.1"/>
</dbReference>
<evidence type="ECO:0000313" key="1">
    <source>
        <dbReference type="EMBL" id="CAB1369882.1"/>
    </source>
</evidence>
<protein>
    <recommendedName>
        <fullName evidence="3">DUF3604 domain-containing protein</fullName>
    </recommendedName>
</protein>